<sequence length="175" mass="20668">MEELIGLIKNHKDMRPLMEIQDVYKLLFQSILGLGHLLVNPEGAKKFLLEELNTLSKNKFQEALIEDISMRNDMVRINLRPFSERGMSPEMLFRAMLLTENANTSTVKDFIETWTLLIELVENGIINLNIIDLKRFNEKIIEMNYPVIHHSIIYNVNYQPAYRIIDRRIFEEIFN</sequence>
<dbReference type="AlphaFoldDB" id="A0A1G5HTC7"/>
<dbReference type="Proteomes" id="UP000198636">
    <property type="component" value="Unassembled WGS sequence"/>
</dbReference>
<evidence type="ECO:0000313" key="2">
    <source>
        <dbReference type="Proteomes" id="UP000198636"/>
    </source>
</evidence>
<dbReference type="OrthoDB" id="1420794at2"/>
<protein>
    <submittedName>
        <fullName evidence="1">Uncharacterized protein</fullName>
    </submittedName>
</protein>
<gene>
    <name evidence="1" type="ORF">SAMN03080606_02128</name>
</gene>
<accession>A0A1G5HTC7</accession>
<reference evidence="1 2" key="1">
    <citation type="submission" date="2016-10" db="EMBL/GenBank/DDBJ databases">
        <authorList>
            <person name="de Groot N.N."/>
        </authorList>
    </citation>
    <scope>NUCLEOTIDE SEQUENCE [LARGE SCALE GENOMIC DNA]</scope>
    <source>
        <strain evidence="1 2">DSM 18978</strain>
    </source>
</reference>
<dbReference type="EMBL" id="FMUS01000012">
    <property type="protein sequence ID" value="SCY67007.1"/>
    <property type="molecule type" value="Genomic_DNA"/>
</dbReference>
<evidence type="ECO:0000313" key="1">
    <source>
        <dbReference type="EMBL" id="SCY67007.1"/>
    </source>
</evidence>
<name>A0A1G5HTC7_9FIRM</name>
<organism evidence="1 2">
    <name type="scientific">Alkaliphilus peptidifermentans DSM 18978</name>
    <dbReference type="NCBI Taxonomy" id="1120976"/>
    <lineage>
        <taxon>Bacteria</taxon>
        <taxon>Bacillati</taxon>
        <taxon>Bacillota</taxon>
        <taxon>Clostridia</taxon>
        <taxon>Peptostreptococcales</taxon>
        <taxon>Natronincolaceae</taxon>
        <taxon>Alkaliphilus</taxon>
    </lineage>
</organism>
<dbReference type="STRING" id="1120976.SAMN03080606_02128"/>
<keyword evidence="2" id="KW-1185">Reference proteome</keyword>
<dbReference type="RefSeq" id="WP_091543151.1">
    <property type="nucleotide sequence ID" value="NZ_FMUS01000012.1"/>
</dbReference>
<proteinExistence type="predicted"/>